<comment type="caution">
    <text evidence="1">The sequence shown here is derived from an EMBL/GenBank/DDBJ whole genome shotgun (WGS) entry which is preliminary data.</text>
</comment>
<dbReference type="EMBL" id="JAUOEK010000129">
    <property type="protein sequence ID" value="MDO5970702.1"/>
    <property type="molecule type" value="Genomic_DNA"/>
</dbReference>
<evidence type="ECO:0000313" key="2">
    <source>
        <dbReference type="Proteomes" id="UP001176883"/>
    </source>
</evidence>
<dbReference type="Proteomes" id="UP001176883">
    <property type="component" value="Unassembled WGS sequence"/>
</dbReference>
<organism evidence="1 2">
    <name type="scientific">Flavivirga aquimarina</name>
    <dbReference type="NCBI Taxonomy" id="2027862"/>
    <lineage>
        <taxon>Bacteria</taxon>
        <taxon>Pseudomonadati</taxon>
        <taxon>Bacteroidota</taxon>
        <taxon>Flavobacteriia</taxon>
        <taxon>Flavobacteriales</taxon>
        <taxon>Flavobacteriaceae</taxon>
        <taxon>Flavivirga</taxon>
    </lineage>
</organism>
<dbReference type="InterPro" id="IPR010035">
    <property type="entry name" value="Thi_S"/>
</dbReference>
<sequence>MIKISVNETELEVEETTTISKLLTKIKSPSEGIAFAINNNIIAKELWDSHSFNSNDHVLIIQATQGG</sequence>
<evidence type="ECO:0000313" key="1">
    <source>
        <dbReference type="EMBL" id="MDO5970702.1"/>
    </source>
</evidence>
<dbReference type="PANTHER" id="PTHR34472">
    <property type="entry name" value="SULFUR CARRIER PROTEIN THIS"/>
    <property type="match status" value="1"/>
</dbReference>
<reference evidence="1" key="1">
    <citation type="submission" date="2023-07" db="EMBL/GenBank/DDBJ databases">
        <title>Two novel species in the genus Flavivirga.</title>
        <authorList>
            <person name="Kwon K."/>
        </authorList>
    </citation>
    <scope>NUCLEOTIDE SEQUENCE</scope>
    <source>
        <strain evidence="1">KCTC 52353</strain>
    </source>
</reference>
<dbReference type="InterPro" id="IPR012675">
    <property type="entry name" value="Beta-grasp_dom_sf"/>
</dbReference>
<accession>A0ABT8WCA7</accession>
<dbReference type="InterPro" id="IPR016155">
    <property type="entry name" value="Mopterin_synth/thiamin_S_b"/>
</dbReference>
<keyword evidence="2" id="KW-1185">Reference proteome</keyword>
<dbReference type="NCBIfam" id="TIGR01683">
    <property type="entry name" value="thiS"/>
    <property type="match status" value="1"/>
</dbReference>
<name>A0ABT8WCA7_9FLAO</name>
<dbReference type="InterPro" id="IPR003749">
    <property type="entry name" value="ThiS/MoaD-like"/>
</dbReference>
<proteinExistence type="predicted"/>
<dbReference type="RefSeq" id="WP_303278395.1">
    <property type="nucleotide sequence ID" value="NZ_JAUOEK010000129.1"/>
</dbReference>
<dbReference type="SUPFAM" id="SSF54285">
    <property type="entry name" value="MoaD/ThiS"/>
    <property type="match status" value="1"/>
</dbReference>
<dbReference type="PANTHER" id="PTHR34472:SF1">
    <property type="entry name" value="SULFUR CARRIER PROTEIN THIS"/>
    <property type="match status" value="1"/>
</dbReference>
<dbReference type="Gene3D" id="3.10.20.30">
    <property type="match status" value="1"/>
</dbReference>
<dbReference type="Pfam" id="PF02597">
    <property type="entry name" value="ThiS"/>
    <property type="match status" value="1"/>
</dbReference>
<protein>
    <submittedName>
        <fullName evidence="1">Sulfur carrier protein ThiS</fullName>
    </submittedName>
</protein>
<gene>
    <name evidence="1" type="primary">thiS</name>
    <name evidence="1" type="ORF">Q4Q35_12865</name>
</gene>